<dbReference type="EMBL" id="KB305422">
    <property type="protein sequence ID" value="ELU01040.1"/>
    <property type="molecule type" value="Genomic_DNA"/>
</dbReference>
<dbReference type="EMBL" id="AMQN01009435">
    <property type="status" value="NOT_ANNOTATED_CDS"/>
    <property type="molecule type" value="Genomic_DNA"/>
</dbReference>
<feature type="compositionally biased region" description="Basic and acidic residues" evidence="1">
    <location>
        <begin position="174"/>
        <end position="188"/>
    </location>
</feature>
<gene>
    <name evidence="2" type="ORF">CAPTEDRAFT_186589</name>
</gene>
<feature type="region of interest" description="Disordered" evidence="1">
    <location>
        <begin position="29"/>
        <end position="56"/>
    </location>
</feature>
<reference evidence="2 4" key="2">
    <citation type="journal article" date="2013" name="Nature">
        <title>Insights into bilaterian evolution from three spiralian genomes.</title>
        <authorList>
            <person name="Simakov O."/>
            <person name="Marletaz F."/>
            <person name="Cho S.J."/>
            <person name="Edsinger-Gonzales E."/>
            <person name="Havlak P."/>
            <person name="Hellsten U."/>
            <person name="Kuo D.H."/>
            <person name="Larsson T."/>
            <person name="Lv J."/>
            <person name="Arendt D."/>
            <person name="Savage R."/>
            <person name="Osoegawa K."/>
            <person name="de Jong P."/>
            <person name="Grimwood J."/>
            <person name="Chapman J.A."/>
            <person name="Shapiro H."/>
            <person name="Aerts A."/>
            <person name="Otillar R.P."/>
            <person name="Terry A.Y."/>
            <person name="Boore J.L."/>
            <person name="Grigoriev I.V."/>
            <person name="Lindberg D.R."/>
            <person name="Seaver E.C."/>
            <person name="Weisblat D.A."/>
            <person name="Putnam N.H."/>
            <person name="Rokhsar D.S."/>
        </authorList>
    </citation>
    <scope>NUCLEOTIDE SEQUENCE</scope>
    <source>
        <strain evidence="2 4">I ESC-2004</strain>
    </source>
</reference>
<feature type="region of interest" description="Disordered" evidence="1">
    <location>
        <begin position="133"/>
        <end position="188"/>
    </location>
</feature>
<accession>R7U3X1</accession>
<organism evidence="2">
    <name type="scientific">Capitella teleta</name>
    <name type="common">Polychaete worm</name>
    <dbReference type="NCBI Taxonomy" id="283909"/>
    <lineage>
        <taxon>Eukaryota</taxon>
        <taxon>Metazoa</taxon>
        <taxon>Spiralia</taxon>
        <taxon>Lophotrochozoa</taxon>
        <taxon>Annelida</taxon>
        <taxon>Polychaeta</taxon>
        <taxon>Sedentaria</taxon>
        <taxon>Scolecida</taxon>
        <taxon>Capitellidae</taxon>
        <taxon>Capitella</taxon>
    </lineage>
</organism>
<dbReference type="AlphaFoldDB" id="R7U3X1"/>
<reference evidence="3" key="3">
    <citation type="submission" date="2015-06" db="UniProtKB">
        <authorList>
            <consortium name="EnsemblMetazoa"/>
        </authorList>
    </citation>
    <scope>IDENTIFICATION</scope>
</reference>
<evidence type="ECO:0000256" key="1">
    <source>
        <dbReference type="SAM" id="MobiDB-lite"/>
    </source>
</evidence>
<dbReference type="EnsemblMetazoa" id="CapteT186589">
    <property type="protein sequence ID" value="CapteP186589"/>
    <property type="gene ID" value="CapteG186589"/>
</dbReference>
<dbReference type="EMBL" id="AMQN01009436">
    <property type="status" value="NOT_ANNOTATED_CDS"/>
    <property type="molecule type" value="Genomic_DNA"/>
</dbReference>
<evidence type="ECO:0000313" key="4">
    <source>
        <dbReference type="Proteomes" id="UP000014760"/>
    </source>
</evidence>
<dbReference type="Proteomes" id="UP000014760">
    <property type="component" value="Unassembled WGS sequence"/>
</dbReference>
<evidence type="ECO:0000313" key="2">
    <source>
        <dbReference type="EMBL" id="ELU01040.1"/>
    </source>
</evidence>
<keyword evidence="4" id="KW-1185">Reference proteome</keyword>
<protein>
    <submittedName>
        <fullName evidence="2 3">Uncharacterized protein</fullName>
    </submittedName>
</protein>
<reference evidence="4" key="1">
    <citation type="submission" date="2012-12" db="EMBL/GenBank/DDBJ databases">
        <authorList>
            <person name="Hellsten U."/>
            <person name="Grimwood J."/>
            <person name="Chapman J.A."/>
            <person name="Shapiro H."/>
            <person name="Aerts A."/>
            <person name="Otillar R.P."/>
            <person name="Terry A.Y."/>
            <person name="Boore J.L."/>
            <person name="Simakov O."/>
            <person name="Marletaz F."/>
            <person name="Cho S.-J."/>
            <person name="Edsinger-Gonzales E."/>
            <person name="Havlak P."/>
            <person name="Kuo D.-H."/>
            <person name="Larsson T."/>
            <person name="Lv J."/>
            <person name="Arendt D."/>
            <person name="Savage R."/>
            <person name="Osoegawa K."/>
            <person name="de Jong P."/>
            <person name="Lindberg D.R."/>
            <person name="Seaver E.C."/>
            <person name="Weisblat D.A."/>
            <person name="Putnam N.H."/>
            <person name="Grigoriev I.V."/>
            <person name="Rokhsar D.S."/>
        </authorList>
    </citation>
    <scope>NUCLEOTIDE SEQUENCE</scope>
    <source>
        <strain evidence="4">I ESC-2004</strain>
    </source>
</reference>
<dbReference type="HOGENOM" id="CLU_1442375_0_0_1"/>
<proteinExistence type="predicted"/>
<sequence length="188" mass="20794">MIGVTDTCMQLIAKGFVFRLQPYASEVPMTEPGTSRTDDVIHSSQRATTDEIERRPAARSCSLHDGCLRTRLPHQKKFQPQITNRFLGNKDGDRKVTYTCLPHLPNVSCLLGKKSASNEDEIFQIAGDNIKKNDSEMDSSSGPLKAMQPGAAHEDRVKFAKQPAAMASVANNIRPDKEIEDATHKKEA</sequence>
<dbReference type="EMBL" id="AMQN01009437">
    <property type="status" value="NOT_ANNOTATED_CDS"/>
    <property type="molecule type" value="Genomic_DNA"/>
</dbReference>
<name>R7U3X1_CAPTE</name>
<evidence type="ECO:0000313" key="3">
    <source>
        <dbReference type="EnsemblMetazoa" id="CapteP186589"/>
    </source>
</evidence>